<evidence type="ECO:0000313" key="5">
    <source>
        <dbReference type="EMBL" id="SEW40893.1"/>
    </source>
</evidence>
<evidence type="ECO:0000256" key="2">
    <source>
        <dbReference type="ARBA" id="ARBA00022840"/>
    </source>
</evidence>
<dbReference type="SUPFAM" id="SSF52540">
    <property type="entry name" value="P-loop containing nucleoside triphosphate hydrolases"/>
    <property type="match status" value="1"/>
</dbReference>
<dbReference type="GO" id="GO:0015937">
    <property type="term" value="P:coenzyme A biosynthetic process"/>
    <property type="evidence" value="ECO:0007669"/>
    <property type="project" value="UniProtKB-UniRule"/>
</dbReference>
<dbReference type="HAMAP" id="MF_00376">
    <property type="entry name" value="Dephospho_CoA_kinase"/>
    <property type="match status" value="1"/>
</dbReference>
<dbReference type="InterPro" id="IPR001977">
    <property type="entry name" value="Depp_CoAkinase"/>
</dbReference>
<keyword evidence="3" id="KW-0808">Transferase</keyword>
<feature type="binding site" evidence="3">
    <location>
        <begin position="11"/>
        <end position="16"/>
    </location>
    <ligand>
        <name>ATP</name>
        <dbReference type="ChEBI" id="CHEBI:30616"/>
    </ligand>
</feature>
<evidence type="ECO:0000256" key="3">
    <source>
        <dbReference type="HAMAP-Rule" id="MF_00376"/>
    </source>
</evidence>
<sequence>MKIIGITGGIGSGKSAVLELLKNNFNAFVIKADDVAKETMEAGHVGYKKVLEVFGEDILDCNKNIIRTKLAEIVFHNKHKLIVLNSIIHPLVKKLITEQIGQLKCEEKYDYIFIEAALLIEDHYEILCDELWYIYAHEDVRIERLKASRGYDDNKIKEIFANQLGPEDFKKHCKTIINNNKTLEDTLLQLKTLL</sequence>
<keyword evidence="3" id="KW-0963">Cytoplasm</keyword>
<evidence type="ECO:0000313" key="6">
    <source>
        <dbReference type="Proteomes" id="UP000199701"/>
    </source>
</evidence>
<keyword evidence="3" id="KW-0173">Coenzyme A biosynthesis</keyword>
<comment type="catalytic activity">
    <reaction evidence="3">
        <text>3'-dephospho-CoA + ATP = ADP + CoA + H(+)</text>
        <dbReference type="Rhea" id="RHEA:18245"/>
        <dbReference type="ChEBI" id="CHEBI:15378"/>
        <dbReference type="ChEBI" id="CHEBI:30616"/>
        <dbReference type="ChEBI" id="CHEBI:57287"/>
        <dbReference type="ChEBI" id="CHEBI:57328"/>
        <dbReference type="ChEBI" id="CHEBI:456216"/>
        <dbReference type="EC" id="2.7.1.24"/>
    </reaction>
</comment>
<dbReference type="UniPathway" id="UPA00241">
    <property type="reaction ID" value="UER00356"/>
</dbReference>
<protein>
    <recommendedName>
        <fullName evidence="3 4">Dephospho-CoA kinase</fullName>
        <ecNumber evidence="3 4">2.7.1.24</ecNumber>
    </recommendedName>
    <alternativeName>
        <fullName evidence="3">Dephosphocoenzyme A kinase</fullName>
    </alternativeName>
</protein>
<name>A0A1I0RJH1_9FIRM</name>
<accession>A0A1I0RJH1</accession>
<dbReference type="OrthoDB" id="9812943at2"/>
<dbReference type="CDD" id="cd02022">
    <property type="entry name" value="DPCK"/>
    <property type="match status" value="1"/>
</dbReference>
<dbReference type="InterPro" id="IPR027417">
    <property type="entry name" value="P-loop_NTPase"/>
</dbReference>
<dbReference type="Gene3D" id="3.40.50.300">
    <property type="entry name" value="P-loop containing nucleotide triphosphate hydrolases"/>
    <property type="match status" value="1"/>
</dbReference>
<dbReference type="GO" id="GO:0004140">
    <property type="term" value="F:dephospho-CoA kinase activity"/>
    <property type="evidence" value="ECO:0007669"/>
    <property type="project" value="UniProtKB-UniRule"/>
</dbReference>
<dbReference type="NCBIfam" id="TIGR00152">
    <property type="entry name" value="dephospho-CoA kinase"/>
    <property type="match status" value="1"/>
</dbReference>
<dbReference type="PANTHER" id="PTHR10695:SF46">
    <property type="entry name" value="BIFUNCTIONAL COENZYME A SYNTHASE-RELATED"/>
    <property type="match status" value="1"/>
</dbReference>
<reference evidence="5 6" key="1">
    <citation type="submission" date="2016-10" db="EMBL/GenBank/DDBJ databases">
        <authorList>
            <person name="de Groot N.N."/>
        </authorList>
    </citation>
    <scope>NUCLEOTIDE SEQUENCE [LARGE SCALE GENOMIC DNA]</scope>
    <source>
        <strain evidence="5 6">DSM 9179</strain>
    </source>
</reference>
<proteinExistence type="inferred from homology"/>
<dbReference type="Proteomes" id="UP000199701">
    <property type="component" value="Unassembled WGS sequence"/>
</dbReference>
<dbReference type="EC" id="2.7.1.24" evidence="3 4"/>
<dbReference type="AlphaFoldDB" id="A0A1I0RJH1"/>
<evidence type="ECO:0000256" key="4">
    <source>
        <dbReference type="NCBIfam" id="TIGR00152"/>
    </source>
</evidence>
<keyword evidence="6" id="KW-1185">Reference proteome</keyword>
<keyword evidence="3 5" id="KW-0418">Kinase</keyword>
<evidence type="ECO:0000256" key="1">
    <source>
        <dbReference type="ARBA" id="ARBA00022741"/>
    </source>
</evidence>
<dbReference type="GO" id="GO:0005737">
    <property type="term" value="C:cytoplasm"/>
    <property type="evidence" value="ECO:0007669"/>
    <property type="project" value="UniProtKB-SubCell"/>
</dbReference>
<dbReference type="STRING" id="99656.SAMN05421659_11668"/>
<dbReference type="GO" id="GO:0005524">
    <property type="term" value="F:ATP binding"/>
    <property type="evidence" value="ECO:0007669"/>
    <property type="project" value="UniProtKB-UniRule"/>
</dbReference>
<keyword evidence="2 3" id="KW-0067">ATP-binding</keyword>
<dbReference type="PROSITE" id="PS51219">
    <property type="entry name" value="DPCK"/>
    <property type="match status" value="1"/>
</dbReference>
<gene>
    <name evidence="3" type="primary">coaE</name>
    <name evidence="5" type="ORF">SAMN05421659_11668</name>
</gene>
<dbReference type="EMBL" id="FOJI01000016">
    <property type="protein sequence ID" value="SEW40893.1"/>
    <property type="molecule type" value="Genomic_DNA"/>
</dbReference>
<dbReference type="RefSeq" id="WP_092456500.1">
    <property type="nucleotide sequence ID" value="NZ_FOJI01000016.1"/>
</dbReference>
<keyword evidence="1 3" id="KW-0547">Nucleotide-binding</keyword>
<dbReference type="PANTHER" id="PTHR10695">
    <property type="entry name" value="DEPHOSPHO-COA KINASE-RELATED"/>
    <property type="match status" value="1"/>
</dbReference>
<comment type="function">
    <text evidence="3">Catalyzes the phosphorylation of the 3'-hydroxyl group of dephosphocoenzyme A to form coenzyme A.</text>
</comment>
<comment type="similarity">
    <text evidence="3">Belongs to the CoaE family.</text>
</comment>
<comment type="subcellular location">
    <subcellularLocation>
        <location evidence="3">Cytoplasm</location>
    </subcellularLocation>
</comment>
<comment type="pathway">
    <text evidence="3">Cofactor biosynthesis; coenzyme A biosynthesis; CoA from (R)-pantothenate: step 5/5.</text>
</comment>
<dbReference type="Pfam" id="PF01121">
    <property type="entry name" value="CoaE"/>
    <property type="match status" value="1"/>
</dbReference>
<organism evidence="5 6">
    <name type="scientific">[Clostridium] fimetarium</name>
    <dbReference type="NCBI Taxonomy" id="99656"/>
    <lineage>
        <taxon>Bacteria</taxon>
        <taxon>Bacillati</taxon>
        <taxon>Bacillota</taxon>
        <taxon>Clostridia</taxon>
        <taxon>Lachnospirales</taxon>
        <taxon>Lachnospiraceae</taxon>
    </lineage>
</organism>